<protein>
    <recommendedName>
        <fullName evidence="3">Coenzyme A biosynthesis bifunctional protein CoaBC</fullName>
    </recommendedName>
    <alternativeName>
        <fullName evidence="3">DNA/pantothenate metabolism flavoprotein</fullName>
    </alternativeName>
    <alternativeName>
        <fullName evidence="3">Phosphopantothenoylcysteine synthetase/decarboxylase</fullName>
        <shortName evidence="3">PPCS-PPCDC</shortName>
    </alternativeName>
    <domain>
        <recommendedName>
            <fullName evidence="3">Phosphopantothenoylcysteine decarboxylase</fullName>
            <shortName evidence="3">PPC decarboxylase</shortName>
            <shortName evidence="3">PPC-DC</shortName>
            <ecNumber evidence="3">4.1.1.36</ecNumber>
        </recommendedName>
        <alternativeName>
            <fullName evidence="3">CoaC</fullName>
        </alternativeName>
    </domain>
    <domain>
        <recommendedName>
            <fullName evidence="3">Phosphopantothenate--cysteine ligase</fullName>
            <ecNumber evidence="3">6.3.2.5</ecNumber>
        </recommendedName>
        <alternativeName>
            <fullName evidence="3">CoaB</fullName>
        </alternativeName>
        <alternativeName>
            <fullName evidence="3">Phosphopantothenoylcysteine synthetase</fullName>
            <shortName evidence="3">PPC synthetase</shortName>
            <shortName evidence="3">PPC-S</shortName>
        </alternativeName>
    </domain>
</protein>
<keyword evidence="1 3" id="KW-0210">Decarboxylase</keyword>
<comment type="cofactor">
    <cofactor evidence="3">
        <name>Mg(2+)</name>
        <dbReference type="ChEBI" id="CHEBI:18420"/>
    </cofactor>
</comment>
<keyword evidence="3 4" id="KW-0288">FMN</keyword>
<dbReference type="InterPro" id="IPR005252">
    <property type="entry name" value="CoaBC"/>
</dbReference>
<dbReference type="SUPFAM" id="SSF102645">
    <property type="entry name" value="CoaB-like"/>
    <property type="match status" value="1"/>
</dbReference>
<comment type="cofactor">
    <cofactor evidence="3">
        <name>FMN</name>
        <dbReference type="ChEBI" id="CHEBI:58210"/>
    </cofactor>
    <text evidence="3">Binds 1 FMN per subunit.</text>
</comment>
<gene>
    <name evidence="3 7" type="primary">coaBC</name>
    <name evidence="7" type="ORF">IAA66_00650</name>
</gene>
<reference evidence="7" key="1">
    <citation type="submission" date="2020-10" db="EMBL/GenBank/DDBJ databases">
        <authorList>
            <person name="Gilroy R."/>
        </authorList>
    </citation>
    <scope>NUCLEOTIDE SEQUENCE</scope>
    <source>
        <strain evidence="7">ChiHile30-977</strain>
    </source>
</reference>
<keyword evidence="3" id="KW-0511">Multifunctional enzyme</keyword>
<keyword evidence="3 4" id="KW-0285">Flavoprotein</keyword>
<comment type="caution">
    <text evidence="7">The sequence shown here is derived from an EMBL/GenBank/DDBJ whole genome shotgun (WGS) entry which is preliminary data.</text>
</comment>
<feature type="domain" description="Flavoprotein" evidence="5">
    <location>
        <begin position="9"/>
        <end position="179"/>
    </location>
</feature>
<dbReference type="InterPro" id="IPR003382">
    <property type="entry name" value="Flavoprotein"/>
</dbReference>
<accession>A0A9D0YU93</accession>
<dbReference type="Pfam" id="PF02441">
    <property type="entry name" value="Flavoprotein"/>
    <property type="match status" value="1"/>
</dbReference>
<sequence length="403" mass="42437">MSAPLEGRRILLGVTGGIAAYKACDLVSRLKKAGADVRVILTEHAARFVPPLTFQTLSGNPVADGMFGQPAQWELRHISWAKWAEAVVVAPATANLMAKYACGIADDMLTSTLLAVPAPVLLAPAMNANMWRHPATRDNLKTLLARGVHMVGPGRGHLACGDDDDGRMAEPADIAEAVQGLLCAAQDLKGMRVLVTAGPTREALDPVRYISNHSSGKMGYALAEAAAARGAQVTLVTGPVSLVPPAGVRIVPVTSTEELLAAVLEHAPAQDIIIQAAAPADFCPAQAAEQKIKKQKGEPLTLTLQQTPDVAAAVGKARRPGQTLVIFAAETQRLEENAREKMARKNADLVVANDVTREGAGFGADTNIVTLLDHRGAVELPKMTKRALADAILTRALQKGESV</sequence>
<evidence type="ECO:0000256" key="3">
    <source>
        <dbReference type="HAMAP-Rule" id="MF_02225"/>
    </source>
</evidence>
<evidence type="ECO:0000313" key="7">
    <source>
        <dbReference type="EMBL" id="HIQ62078.1"/>
    </source>
</evidence>
<dbReference type="EC" id="6.3.2.5" evidence="3"/>
<evidence type="ECO:0000259" key="5">
    <source>
        <dbReference type="Pfam" id="PF02441"/>
    </source>
</evidence>
<dbReference type="Proteomes" id="UP000886819">
    <property type="component" value="Unassembled WGS sequence"/>
</dbReference>
<keyword evidence="2 3" id="KW-0456">Lyase</keyword>
<dbReference type="GO" id="GO:0015941">
    <property type="term" value="P:pantothenate catabolic process"/>
    <property type="evidence" value="ECO:0007669"/>
    <property type="project" value="InterPro"/>
</dbReference>
<dbReference type="InterPro" id="IPR036551">
    <property type="entry name" value="Flavin_trans-like"/>
</dbReference>
<dbReference type="PANTHER" id="PTHR14359:SF6">
    <property type="entry name" value="PHOSPHOPANTOTHENOYLCYSTEINE DECARBOXYLASE"/>
    <property type="match status" value="1"/>
</dbReference>
<dbReference type="HAMAP" id="MF_02225">
    <property type="entry name" value="CoaBC"/>
    <property type="match status" value="1"/>
</dbReference>
<reference evidence="7" key="2">
    <citation type="journal article" date="2021" name="PeerJ">
        <title>Extensive microbial diversity within the chicken gut microbiome revealed by metagenomics and culture.</title>
        <authorList>
            <person name="Gilroy R."/>
            <person name="Ravi A."/>
            <person name="Getino M."/>
            <person name="Pursley I."/>
            <person name="Horton D.L."/>
            <person name="Alikhan N.F."/>
            <person name="Baker D."/>
            <person name="Gharbi K."/>
            <person name="Hall N."/>
            <person name="Watson M."/>
            <person name="Adriaenssens E.M."/>
            <person name="Foster-Nyarko E."/>
            <person name="Jarju S."/>
            <person name="Secka A."/>
            <person name="Antonio M."/>
            <person name="Oren A."/>
            <person name="Chaudhuri R.R."/>
            <person name="La Ragione R."/>
            <person name="Hildebrand F."/>
            <person name="Pallen M.J."/>
        </authorList>
    </citation>
    <scope>NUCLEOTIDE SEQUENCE</scope>
    <source>
        <strain evidence="7">ChiHile30-977</strain>
    </source>
</reference>
<keyword evidence="3 4" id="KW-0436">Ligase</keyword>
<feature type="domain" description="DNA/pantothenate metabolism flavoprotein C-terminal" evidence="6">
    <location>
        <begin position="188"/>
        <end position="396"/>
    </location>
</feature>
<evidence type="ECO:0000256" key="1">
    <source>
        <dbReference type="ARBA" id="ARBA00022793"/>
    </source>
</evidence>
<dbReference type="EC" id="4.1.1.36" evidence="3"/>
<feature type="region of interest" description="Phosphopantothenate--cysteine ligase" evidence="3">
    <location>
        <begin position="193"/>
        <end position="403"/>
    </location>
</feature>
<dbReference type="NCBIfam" id="TIGR00521">
    <property type="entry name" value="coaBC_dfp"/>
    <property type="match status" value="1"/>
</dbReference>
<dbReference type="InterPro" id="IPR007085">
    <property type="entry name" value="DNA/pantothenate-metab_flavo_C"/>
</dbReference>
<comment type="catalytic activity">
    <reaction evidence="3 4">
        <text>N-[(R)-4-phosphopantothenoyl]-L-cysteine + H(+) = (R)-4'-phosphopantetheine + CO2</text>
        <dbReference type="Rhea" id="RHEA:16793"/>
        <dbReference type="ChEBI" id="CHEBI:15378"/>
        <dbReference type="ChEBI" id="CHEBI:16526"/>
        <dbReference type="ChEBI" id="CHEBI:59458"/>
        <dbReference type="ChEBI" id="CHEBI:61723"/>
        <dbReference type="EC" id="4.1.1.36"/>
    </reaction>
</comment>
<feature type="binding site" evidence="3">
    <location>
        <position position="345"/>
    </location>
    <ligand>
        <name>CTP</name>
        <dbReference type="ChEBI" id="CHEBI:37563"/>
    </ligand>
</feature>
<comment type="pathway">
    <text evidence="3 4">Cofactor biosynthesis; coenzyme A biosynthesis; CoA from (R)-pantothenate: step 2/5.</text>
</comment>
<comment type="similarity">
    <text evidence="3 4">In the C-terminal section; belongs to the PPC synthetase family.</text>
</comment>
<dbReference type="InterPro" id="IPR035929">
    <property type="entry name" value="CoaB-like_sf"/>
</dbReference>
<dbReference type="Pfam" id="PF04127">
    <property type="entry name" value="DFP"/>
    <property type="match status" value="1"/>
</dbReference>
<proteinExistence type="inferred from homology"/>
<dbReference type="GO" id="GO:0071513">
    <property type="term" value="C:phosphopantothenoylcysteine decarboxylase complex"/>
    <property type="evidence" value="ECO:0007669"/>
    <property type="project" value="TreeGrafter"/>
</dbReference>
<feature type="binding site" evidence="3">
    <location>
        <position position="327"/>
    </location>
    <ligand>
        <name>CTP</name>
        <dbReference type="ChEBI" id="CHEBI:37563"/>
    </ligand>
</feature>
<comment type="similarity">
    <text evidence="3 4">In the N-terminal section; belongs to the HFCD (homo-oligomeric flavin containing Cys decarboxylase) superfamily.</text>
</comment>
<dbReference type="Gene3D" id="3.40.50.10300">
    <property type="entry name" value="CoaB-like"/>
    <property type="match status" value="1"/>
</dbReference>
<comment type="function">
    <text evidence="3">Catalyzes two sequential steps in the biosynthesis of coenzyme A. In the first step cysteine is conjugated to 4'-phosphopantothenate to form 4-phosphopantothenoylcysteine. In the second step the latter compound is decarboxylated to form 4'-phosphopantotheine.</text>
</comment>
<dbReference type="GO" id="GO:0010181">
    <property type="term" value="F:FMN binding"/>
    <property type="evidence" value="ECO:0007669"/>
    <property type="project" value="UniProtKB-UniRule"/>
</dbReference>
<dbReference type="Gene3D" id="3.40.50.1950">
    <property type="entry name" value="Flavin prenyltransferase-like"/>
    <property type="match status" value="1"/>
</dbReference>
<dbReference type="GO" id="GO:0004633">
    <property type="term" value="F:phosphopantothenoylcysteine decarboxylase activity"/>
    <property type="evidence" value="ECO:0007669"/>
    <property type="project" value="UniProtKB-UniRule"/>
</dbReference>
<comment type="function">
    <text evidence="4">Catalyzes two steps in the biosynthesis of coenzyme A. In the first step cysteine is conjugated to 4'-phosphopantothenate to form 4-phosphopantothenoylcysteine, in the latter compound is decarboxylated to form 4'-phosphopantotheine.</text>
</comment>
<evidence type="ECO:0000259" key="6">
    <source>
        <dbReference type="Pfam" id="PF04127"/>
    </source>
</evidence>
<feature type="binding site" evidence="3">
    <location>
        <position position="291"/>
    </location>
    <ligand>
        <name>CTP</name>
        <dbReference type="ChEBI" id="CHEBI:37563"/>
    </ligand>
</feature>
<dbReference type="GO" id="GO:0046872">
    <property type="term" value="F:metal ion binding"/>
    <property type="evidence" value="ECO:0007669"/>
    <property type="project" value="UniProtKB-KW"/>
</dbReference>
<keyword evidence="3" id="KW-0460">Magnesium</keyword>
<evidence type="ECO:0000256" key="2">
    <source>
        <dbReference type="ARBA" id="ARBA00023239"/>
    </source>
</evidence>
<feature type="binding site" evidence="3">
    <location>
        <position position="281"/>
    </location>
    <ligand>
        <name>CTP</name>
        <dbReference type="ChEBI" id="CHEBI:37563"/>
    </ligand>
</feature>
<keyword evidence="3" id="KW-0479">Metal-binding</keyword>
<feature type="active site" description="Proton donor" evidence="3">
    <location>
        <position position="160"/>
    </location>
</feature>
<dbReference type="PANTHER" id="PTHR14359">
    <property type="entry name" value="HOMO-OLIGOMERIC FLAVIN CONTAINING CYS DECARBOXYLASE FAMILY"/>
    <property type="match status" value="1"/>
</dbReference>
<organism evidence="7 8">
    <name type="scientific">Candidatus Avichristensenella intestinipullorum</name>
    <dbReference type="NCBI Taxonomy" id="2840693"/>
    <lineage>
        <taxon>Bacteria</taxon>
        <taxon>Bacillati</taxon>
        <taxon>Bacillota</taxon>
        <taxon>Clostridia</taxon>
        <taxon>Candidatus Avichristensenella</taxon>
    </lineage>
</organism>
<dbReference type="AlphaFoldDB" id="A0A9D0YU93"/>
<dbReference type="EMBL" id="DVFI01000010">
    <property type="protein sequence ID" value="HIQ62078.1"/>
    <property type="molecule type" value="Genomic_DNA"/>
</dbReference>
<evidence type="ECO:0000313" key="8">
    <source>
        <dbReference type="Proteomes" id="UP000886819"/>
    </source>
</evidence>
<dbReference type="GO" id="GO:0015937">
    <property type="term" value="P:coenzyme A biosynthetic process"/>
    <property type="evidence" value="ECO:0007669"/>
    <property type="project" value="UniProtKB-UniRule"/>
</dbReference>
<comment type="catalytic activity">
    <reaction evidence="3 4">
        <text>(R)-4'-phosphopantothenate + L-cysteine + CTP = N-[(R)-4-phosphopantothenoyl]-L-cysteine + CMP + diphosphate + H(+)</text>
        <dbReference type="Rhea" id="RHEA:19397"/>
        <dbReference type="ChEBI" id="CHEBI:10986"/>
        <dbReference type="ChEBI" id="CHEBI:15378"/>
        <dbReference type="ChEBI" id="CHEBI:33019"/>
        <dbReference type="ChEBI" id="CHEBI:35235"/>
        <dbReference type="ChEBI" id="CHEBI:37563"/>
        <dbReference type="ChEBI" id="CHEBI:59458"/>
        <dbReference type="ChEBI" id="CHEBI:60377"/>
        <dbReference type="EC" id="6.3.2.5"/>
    </reaction>
</comment>
<comment type="caution">
    <text evidence="3">Lacks conserved residue(s) required for the propagation of feature annotation.</text>
</comment>
<feature type="region of interest" description="Phosphopantothenoylcysteine decarboxylase" evidence="3">
    <location>
        <begin position="1"/>
        <end position="192"/>
    </location>
</feature>
<comment type="pathway">
    <text evidence="3 4">Cofactor biosynthesis; coenzyme A biosynthesis; CoA from (R)-pantothenate: step 3/5.</text>
</comment>
<dbReference type="SUPFAM" id="SSF52507">
    <property type="entry name" value="Homo-oligomeric flavin-containing Cys decarboxylases, HFCD"/>
    <property type="match status" value="1"/>
</dbReference>
<feature type="binding site" evidence="3">
    <location>
        <position position="341"/>
    </location>
    <ligand>
        <name>CTP</name>
        <dbReference type="ChEBI" id="CHEBI:37563"/>
    </ligand>
</feature>
<dbReference type="GO" id="GO:0004632">
    <property type="term" value="F:phosphopantothenate--cysteine ligase activity"/>
    <property type="evidence" value="ECO:0007669"/>
    <property type="project" value="UniProtKB-UniRule"/>
</dbReference>
<evidence type="ECO:0000256" key="4">
    <source>
        <dbReference type="RuleBase" id="RU364078"/>
    </source>
</evidence>
<name>A0A9D0YU93_9FIRM</name>